<dbReference type="PANTHER" id="PTHR44749:SF1">
    <property type="entry name" value="TETRATRICOPEPTIDE-LIKE HELICAL DOMAIN-CONTAINING PROTEIN"/>
    <property type="match status" value="1"/>
</dbReference>
<gene>
    <name evidence="4" type="ORF">FDP25_15305</name>
</gene>
<dbReference type="PANTHER" id="PTHR44749">
    <property type="entry name" value="SUPPRESSOR OF RPS4-RLD 1"/>
    <property type="match status" value="1"/>
</dbReference>
<dbReference type="SUPFAM" id="SSF48452">
    <property type="entry name" value="TPR-like"/>
    <property type="match status" value="1"/>
</dbReference>
<evidence type="ECO:0000256" key="2">
    <source>
        <dbReference type="ARBA" id="ARBA00022803"/>
    </source>
</evidence>
<sequence length="154" mass="16988">MEMLQKLPEAEPKEARRLAREIEHEWSKTGSPAMDLLLKRGREALEAGDSRAAIEHLTALTDHAPEFAEGWHLRAIALANSERYGPAIEDLSRALALNPHNFNAMYSLGSVLDEVGYPDLAQEAFLRAASIHPHSEDVTKALERVAREVGGADL</sequence>
<evidence type="ECO:0000256" key="1">
    <source>
        <dbReference type="ARBA" id="ARBA00022737"/>
    </source>
</evidence>
<name>A0A844D629_9RHOB</name>
<dbReference type="InterPro" id="IPR011990">
    <property type="entry name" value="TPR-like_helical_dom_sf"/>
</dbReference>
<dbReference type="AlphaFoldDB" id="A0A844D629"/>
<organism evidence="4 5">
    <name type="scientific">Roseovarius bejariae</name>
    <dbReference type="NCBI Taxonomy" id="2576383"/>
    <lineage>
        <taxon>Bacteria</taxon>
        <taxon>Pseudomonadati</taxon>
        <taxon>Pseudomonadota</taxon>
        <taxon>Alphaproteobacteria</taxon>
        <taxon>Rhodobacterales</taxon>
        <taxon>Roseobacteraceae</taxon>
        <taxon>Roseovarius</taxon>
    </lineage>
</organism>
<reference evidence="4 5" key="1">
    <citation type="submission" date="2019-05" db="EMBL/GenBank/DDBJ databases">
        <title>Roseovarius bejariae sp. nov., a moderately halophylic bacterium isolated from a saline soil in Rambla Salada (Murcia).</title>
        <authorList>
            <person name="Castro D.J."/>
            <person name="Gomez-Altuve A."/>
            <person name="Reina J.C."/>
            <person name="Rodriguez M."/>
            <person name="Sampedro I."/>
            <person name="Llamas I."/>
            <person name="Martinez-Checa F."/>
        </authorList>
    </citation>
    <scope>NUCLEOTIDE SEQUENCE [LARGE SCALE GENOMIC DNA]</scope>
    <source>
        <strain evidence="4 5">A21</strain>
    </source>
</reference>
<dbReference type="SMART" id="SM00028">
    <property type="entry name" value="TPR"/>
    <property type="match status" value="3"/>
</dbReference>
<dbReference type="Pfam" id="PF07719">
    <property type="entry name" value="TPR_2"/>
    <property type="match status" value="1"/>
</dbReference>
<evidence type="ECO:0000313" key="5">
    <source>
        <dbReference type="Proteomes" id="UP000564704"/>
    </source>
</evidence>
<feature type="repeat" description="TPR" evidence="3">
    <location>
        <begin position="102"/>
        <end position="135"/>
    </location>
</feature>
<feature type="repeat" description="TPR" evidence="3">
    <location>
        <begin position="68"/>
        <end position="101"/>
    </location>
</feature>
<evidence type="ECO:0000256" key="3">
    <source>
        <dbReference type="PROSITE-ProRule" id="PRU00339"/>
    </source>
</evidence>
<dbReference type="InterPro" id="IPR044650">
    <property type="entry name" value="SRFR1-like"/>
</dbReference>
<accession>A0A844D629</accession>
<dbReference type="EMBL" id="SZWE01000002">
    <property type="protein sequence ID" value="MRU16808.1"/>
    <property type="molecule type" value="Genomic_DNA"/>
</dbReference>
<keyword evidence="5" id="KW-1185">Reference proteome</keyword>
<dbReference type="GO" id="GO:0045892">
    <property type="term" value="P:negative regulation of DNA-templated transcription"/>
    <property type="evidence" value="ECO:0007669"/>
    <property type="project" value="InterPro"/>
</dbReference>
<dbReference type="Gene3D" id="1.25.40.10">
    <property type="entry name" value="Tetratricopeptide repeat domain"/>
    <property type="match status" value="1"/>
</dbReference>
<evidence type="ECO:0000313" key="4">
    <source>
        <dbReference type="EMBL" id="MRU16808.1"/>
    </source>
</evidence>
<comment type="caution">
    <text evidence="4">The sequence shown here is derived from an EMBL/GenBank/DDBJ whole genome shotgun (WGS) entry which is preliminary data.</text>
</comment>
<dbReference type="InterPro" id="IPR013105">
    <property type="entry name" value="TPR_2"/>
</dbReference>
<protein>
    <submittedName>
        <fullName evidence="4">Tetratricopeptide repeat protein</fullName>
    </submittedName>
</protein>
<dbReference type="OrthoDB" id="9815010at2"/>
<keyword evidence="1" id="KW-0677">Repeat</keyword>
<dbReference type="Proteomes" id="UP000564704">
    <property type="component" value="Unassembled WGS sequence"/>
</dbReference>
<dbReference type="PROSITE" id="PS50005">
    <property type="entry name" value="TPR"/>
    <property type="match status" value="2"/>
</dbReference>
<proteinExistence type="predicted"/>
<dbReference type="InterPro" id="IPR019734">
    <property type="entry name" value="TPR_rpt"/>
</dbReference>
<keyword evidence="2 3" id="KW-0802">TPR repeat</keyword>
<dbReference type="Pfam" id="PF13181">
    <property type="entry name" value="TPR_8"/>
    <property type="match status" value="1"/>
</dbReference>